<name>A0A2R8BAY0_9RHOB</name>
<sequence length="44" mass="4964">MCAGFNFVYDCFDSAFPSLLQLELKTDRKKLSKTKLPELPPASL</sequence>
<accession>A0A2R8BAY0</accession>
<dbReference type="EMBL" id="OMOR01000001">
    <property type="protein sequence ID" value="SPH20229.1"/>
    <property type="molecule type" value="Genomic_DNA"/>
</dbReference>
<keyword evidence="2" id="KW-1185">Reference proteome</keyword>
<gene>
    <name evidence="1" type="ORF">ASD8599_00968</name>
</gene>
<evidence type="ECO:0000313" key="2">
    <source>
        <dbReference type="Proteomes" id="UP000244880"/>
    </source>
</evidence>
<protein>
    <submittedName>
        <fullName evidence="1">Uncharacterized protein</fullName>
    </submittedName>
</protein>
<dbReference type="AlphaFoldDB" id="A0A2R8BAY0"/>
<reference evidence="1 2" key="1">
    <citation type="submission" date="2018-03" db="EMBL/GenBank/DDBJ databases">
        <authorList>
            <person name="Keele B.F."/>
        </authorList>
    </citation>
    <scope>NUCLEOTIDE SEQUENCE [LARGE SCALE GENOMIC DNA]</scope>
    <source>
        <strain evidence="1 2">CECT 8599</strain>
    </source>
</reference>
<organism evidence="1 2">
    <name type="scientific">Ascidiaceihabitans donghaensis</name>
    <dbReference type="NCBI Taxonomy" id="1510460"/>
    <lineage>
        <taxon>Bacteria</taxon>
        <taxon>Pseudomonadati</taxon>
        <taxon>Pseudomonadota</taxon>
        <taxon>Alphaproteobacteria</taxon>
        <taxon>Rhodobacterales</taxon>
        <taxon>Paracoccaceae</taxon>
        <taxon>Ascidiaceihabitans</taxon>
    </lineage>
</organism>
<evidence type="ECO:0000313" key="1">
    <source>
        <dbReference type="EMBL" id="SPH20229.1"/>
    </source>
</evidence>
<proteinExistence type="predicted"/>
<dbReference type="Proteomes" id="UP000244880">
    <property type="component" value="Unassembled WGS sequence"/>
</dbReference>